<dbReference type="EMBL" id="GBRH01257343">
    <property type="protein sequence ID" value="JAD40552.1"/>
    <property type="molecule type" value="Transcribed_RNA"/>
</dbReference>
<protein>
    <submittedName>
        <fullName evidence="1">Uncharacterized protein</fullName>
    </submittedName>
</protein>
<proteinExistence type="predicted"/>
<evidence type="ECO:0000313" key="1">
    <source>
        <dbReference type="EMBL" id="JAD40552.1"/>
    </source>
</evidence>
<reference evidence="1" key="1">
    <citation type="submission" date="2014-09" db="EMBL/GenBank/DDBJ databases">
        <authorList>
            <person name="Magalhaes I.L.F."/>
            <person name="Oliveira U."/>
            <person name="Santos F.R."/>
            <person name="Vidigal T.H.D.A."/>
            <person name="Brescovit A.D."/>
            <person name="Santos A.J."/>
        </authorList>
    </citation>
    <scope>NUCLEOTIDE SEQUENCE</scope>
    <source>
        <tissue evidence="1">Shoot tissue taken approximately 20 cm above the soil surface</tissue>
    </source>
</reference>
<organism evidence="1">
    <name type="scientific">Arundo donax</name>
    <name type="common">Giant reed</name>
    <name type="synonym">Donax arundinaceus</name>
    <dbReference type="NCBI Taxonomy" id="35708"/>
    <lineage>
        <taxon>Eukaryota</taxon>
        <taxon>Viridiplantae</taxon>
        <taxon>Streptophyta</taxon>
        <taxon>Embryophyta</taxon>
        <taxon>Tracheophyta</taxon>
        <taxon>Spermatophyta</taxon>
        <taxon>Magnoliopsida</taxon>
        <taxon>Liliopsida</taxon>
        <taxon>Poales</taxon>
        <taxon>Poaceae</taxon>
        <taxon>PACMAD clade</taxon>
        <taxon>Arundinoideae</taxon>
        <taxon>Arundineae</taxon>
        <taxon>Arundo</taxon>
    </lineage>
</organism>
<dbReference type="AlphaFoldDB" id="A0A0A9A0I6"/>
<reference evidence="1" key="2">
    <citation type="journal article" date="2015" name="Data Brief">
        <title>Shoot transcriptome of the giant reed, Arundo donax.</title>
        <authorList>
            <person name="Barrero R.A."/>
            <person name="Guerrero F.D."/>
            <person name="Moolhuijzen P."/>
            <person name="Goolsby J.A."/>
            <person name="Tidwell J."/>
            <person name="Bellgard S.E."/>
            <person name="Bellgard M.I."/>
        </authorList>
    </citation>
    <scope>NUCLEOTIDE SEQUENCE</scope>
    <source>
        <tissue evidence="1">Shoot tissue taken approximately 20 cm above the soil surface</tissue>
    </source>
</reference>
<name>A0A0A9A0I6_ARUDO</name>
<sequence length="16" mass="1816">MAELLCTKFANLYNQG</sequence>
<accession>A0A0A9A0I6</accession>